<accession>A0A5D2AB26</accession>
<dbReference type="PANTHER" id="PTHR10791">
    <property type="entry name" value="RAG1-ACTIVATING PROTEIN 1"/>
    <property type="match status" value="1"/>
</dbReference>
<feature type="transmembrane region" description="Helical" evidence="12">
    <location>
        <begin position="103"/>
        <end position="122"/>
    </location>
</feature>
<feature type="transmembrane region" description="Helical" evidence="12">
    <location>
        <begin position="6"/>
        <end position="33"/>
    </location>
</feature>
<evidence type="ECO:0000256" key="12">
    <source>
        <dbReference type="RuleBase" id="RU910715"/>
    </source>
</evidence>
<feature type="compositionally biased region" description="Polar residues" evidence="13">
    <location>
        <begin position="242"/>
        <end position="251"/>
    </location>
</feature>
<feature type="transmembrane region" description="Helical" evidence="12">
    <location>
        <begin position="182"/>
        <end position="203"/>
    </location>
</feature>
<dbReference type="PANTHER" id="PTHR10791:SF165">
    <property type="entry name" value="BIDIRECTIONAL SUGAR TRANSPORTER SWEET10"/>
    <property type="match status" value="1"/>
</dbReference>
<evidence type="ECO:0000256" key="11">
    <source>
        <dbReference type="ARBA" id="ARBA00023136"/>
    </source>
</evidence>
<evidence type="ECO:0000256" key="9">
    <source>
        <dbReference type="ARBA" id="ARBA00022989"/>
    </source>
</evidence>
<dbReference type="InterPro" id="IPR047664">
    <property type="entry name" value="SWEET"/>
</dbReference>
<dbReference type="EMBL" id="CM017712">
    <property type="protein sequence ID" value="TYG42084.1"/>
    <property type="molecule type" value="Genomic_DNA"/>
</dbReference>
<dbReference type="GO" id="GO:0051119">
    <property type="term" value="F:sugar transmembrane transporter activity"/>
    <property type="evidence" value="ECO:0007669"/>
    <property type="project" value="InterPro"/>
</dbReference>
<dbReference type="Proteomes" id="UP000323506">
    <property type="component" value="Chromosome D12"/>
</dbReference>
<comment type="similarity">
    <text evidence="3 12">Belongs to the SWEET sugar transporter family.</text>
</comment>
<dbReference type="AlphaFoldDB" id="A0A5D2AB26"/>
<keyword evidence="10" id="KW-0333">Golgi apparatus</keyword>
<sequence length="261" mass="29543">MALHLSWVFVFGILGNAVSFMVSLAPLPTFYQIYKKKTSEGFQSIPYVVSLFSAMLWIYYALLKKDAIFLITINTFCVFIQTFYIVTYFYYGPKKEKIVTVKLMLLFNVFGFGVIFLATYFLKKPFPSSPDFGLHLHGIRFGCRKVIKTKSVEYMPFTLSVFLTLGAVMWFFYGLCLKDMNVAVPNILGFIFGVLQMILYAVYKNHPKKTVEESDPKLQLSDHPVVVVDVAKLGSDVNAVIPNSTKSNNGGRTEGNAFNKV</sequence>
<feature type="transmembrane region" description="Helical" evidence="12">
    <location>
        <begin position="45"/>
        <end position="62"/>
    </location>
</feature>
<comment type="subcellular location">
    <subcellularLocation>
        <location evidence="1">Cell membrane</location>
        <topology evidence="1">Multi-pass membrane protein</topology>
    </subcellularLocation>
    <subcellularLocation>
        <location evidence="2">Golgi apparatus membrane</location>
        <topology evidence="2">Multi-pass membrane protein</topology>
    </subcellularLocation>
</comment>
<keyword evidence="15" id="KW-1185">Reference proteome</keyword>
<evidence type="ECO:0000256" key="10">
    <source>
        <dbReference type="ARBA" id="ARBA00023034"/>
    </source>
</evidence>
<keyword evidence="9 12" id="KW-1133">Transmembrane helix</keyword>
<dbReference type="Gene3D" id="1.20.1280.290">
    <property type="match status" value="2"/>
</dbReference>
<keyword evidence="11 12" id="KW-0472">Membrane</keyword>
<dbReference type="FunFam" id="1.20.1280.290:FF:000004">
    <property type="entry name" value="Sugar transporter SWEET"/>
    <property type="match status" value="1"/>
</dbReference>
<protein>
    <recommendedName>
        <fullName evidence="12">Bidirectional sugar transporter SWEET</fullName>
    </recommendedName>
</protein>
<evidence type="ECO:0000256" key="1">
    <source>
        <dbReference type="ARBA" id="ARBA00004651"/>
    </source>
</evidence>
<evidence type="ECO:0000313" key="15">
    <source>
        <dbReference type="Proteomes" id="UP000323506"/>
    </source>
</evidence>
<keyword evidence="6 12" id="KW-0762">Sugar transport</keyword>
<evidence type="ECO:0000256" key="13">
    <source>
        <dbReference type="SAM" id="MobiDB-lite"/>
    </source>
</evidence>
<comment type="caution">
    <text evidence="12">Lacks conserved residue(s) required for the propagation of feature annotation.</text>
</comment>
<evidence type="ECO:0000313" key="14">
    <source>
        <dbReference type="EMBL" id="TYG42084.1"/>
    </source>
</evidence>
<gene>
    <name evidence="14" type="ORF">ES288_D12G228500v1</name>
</gene>
<evidence type="ECO:0000256" key="4">
    <source>
        <dbReference type="ARBA" id="ARBA00022448"/>
    </source>
</evidence>
<evidence type="ECO:0000256" key="8">
    <source>
        <dbReference type="ARBA" id="ARBA00022737"/>
    </source>
</evidence>
<keyword evidence="4 12" id="KW-0813">Transport</keyword>
<evidence type="ECO:0000256" key="2">
    <source>
        <dbReference type="ARBA" id="ARBA00004653"/>
    </source>
</evidence>
<feature type="region of interest" description="Disordered" evidence="13">
    <location>
        <begin position="242"/>
        <end position="261"/>
    </location>
</feature>
<dbReference type="Pfam" id="PF03083">
    <property type="entry name" value="MtN3_slv"/>
    <property type="match status" value="2"/>
</dbReference>
<evidence type="ECO:0000256" key="5">
    <source>
        <dbReference type="ARBA" id="ARBA00022475"/>
    </source>
</evidence>
<proteinExistence type="inferred from homology"/>
<keyword evidence="5" id="KW-1003">Cell membrane</keyword>
<dbReference type="GO" id="GO:0005886">
    <property type="term" value="C:plasma membrane"/>
    <property type="evidence" value="ECO:0007669"/>
    <property type="project" value="UniProtKB-SubCell"/>
</dbReference>
<dbReference type="GO" id="GO:0000139">
    <property type="term" value="C:Golgi membrane"/>
    <property type="evidence" value="ECO:0007669"/>
    <property type="project" value="UniProtKB-SubCell"/>
</dbReference>
<comment type="function">
    <text evidence="12">Mediates both low-affinity uptake and efflux of sugar across the membrane.</text>
</comment>
<keyword evidence="7 12" id="KW-0812">Transmembrane</keyword>
<feature type="transmembrane region" description="Helical" evidence="12">
    <location>
        <begin position="68"/>
        <end position="91"/>
    </location>
</feature>
<evidence type="ECO:0000256" key="7">
    <source>
        <dbReference type="ARBA" id="ARBA00022692"/>
    </source>
</evidence>
<organism evidence="14 15">
    <name type="scientific">Gossypium darwinii</name>
    <name type="common">Darwin's cotton</name>
    <name type="synonym">Gossypium barbadense var. darwinii</name>
    <dbReference type="NCBI Taxonomy" id="34276"/>
    <lineage>
        <taxon>Eukaryota</taxon>
        <taxon>Viridiplantae</taxon>
        <taxon>Streptophyta</taxon>
        <taxon>Embryophyta</taxon>
        <taxon>Tracheophyta</taxon>
        <taxon>Spermatophyta</taxon>
        <taxon>Magnoliopsida</taxon>
        <taxon>eudicotyledons</taxon>
        <taxon>Gunneridae</taxon>
        <taxon>Pentapetalae</taxon>
        <taxon>rosids</taxon>
        <taxon>malvids</taxon>
        <taxon>Malvales</taxon>
        <taxon>Malvaceae</taxon>
        <taxon>Malvoideae</taxon>
        <taxon>Gossypium</taxon>
    </lineage>
</organism>
<evidence type="ECO:0000256" key="3">
    <source>
        <dbReference type="ARBA" id="ARBA00007809"/>
    </source>
</evidence>
<name>A0A5D2AB26_GOSDA</name>
<reference evidence="14 15" key="1">
    <citation type="submission" date="2019-06" db="EMBL/GenBank/DDBJ databases">
        <title>WGS assembly of Gossypium darwinii.</title>
        <authorList>
            <person name="Chen Z.J."/>
            <person name="Sreedasyam A."/>
            <person name="Ando A."/>
            <person name="Song Q."/>
            <person name="De L."/>
            <person name="Hulse-Kemp A."/>
            <person name="Ding M."/>
            <person name="Ye W."/>
            <person name="Kirkbride R."/>
            <person name="Jenkins J."/>
            <person name="Plott C."/>
            <person name="Lovell J."/>
            <person name="Lin Y.-M."/>
            <person name="Vaughn R."/>
            <person name="Liu B."/>
            <person name="Li W."/>
            <person name="Simpson S."/>
            <person name="Scheffler B."/>
            <person name="Saski C."/>
            <person name="Grover C."/>
            <person name="Hu G."/>
            <person name="Conover J."/>
            <person name="Carlson J."/>
            <person name="Shu S."/>
            <person name="Boston L."/>
            <person name="Williams M."/>
            <person name="Peterson D."/>
            <person name="Mcgee K."/>
            <person name="Jones D."/>
            <person name="Wendel J."/>
            <person name="Stelly D."/>
            <person name="Grimwood J."/>
            <person name="Schmutz J."/>
        </authorList>
    </citation>
    <scope>NUCLEOTIDE SEQUENCE [LARGE SCALE GENOMIC DNA]</scope>
    <source>
        <strain evidence="14">1808015.09</strain>
    </source>
</reference>
<dbReference type="InterPro" id="IPR004316">
    <property type="entry name" value="SWEET_rpt"/>
</dbReference>
<keyword evidence="8" id="KW-0677">Repeat</keyword>
<evidence type="ECO:0000256" key="6">
    <source>
        <dbReference type="ARBA" id="ARBA00022597"/>
    </source>
</evidence>
<feature type="transmembrane region" description="Helical" evidence="12">
    <location>
        <begin position="154"/>
        <end position="175"/>
    </location>
</feature>
<dbReference type="FunFam" id="1.20.1280.290:FF:000001">
    <property type="entry name" value="Bidirectional sugar transporter SWEET"/>
    <property type="match status" value="1"/>
</dbReference>